<evidence type="ECO:0000313" key="1">
    <source>
        <dbReference type="EMBL" id="OGY23205.1"/>
    </source>
</evidence>
<accession>A0A1G1W6B7</accession>
<protein>
    <submittedName>
        <fullName evidence="1">Uncharacterized protein</fullName>
    </submittedName>
</protein>
<proteinExistence type="predicted"/>
<name>A0A1G1W6B7_9BACT</name>
<dbReference type="EMBL" id="MHCP01000028">
    <property type="protein sequence ID" value="OGY23205.1"/>
    <property type="molecule type" value="Genomic_DNA"/>
</dbReference>
<comment type="caution">
    <text evidence="1">The sequence shown here is derived from an EMBL/GenBank/DDBJ whole genome shotgun (WGS) entry which is preliminary data.</text>
</comment>
<evidence type="ECO:0000313" key="2">
    <source>
        <dbReference type="Proteomes" id="UP000176631"/>
    </source>
</evidence>
<dbReference type="Proteomes" id="UP000176631">
    <property type="component" value="Unassembled WGS sequence"/>
</dbReference>
<sequence length="105" mass="11340">MLKKERLARAEKEAAMVTMCKVPTGTEDTLLAGLGELGKEVEIAVATGRLNTEKGITDALRDGTVPIAVRHRVDGVLPPEKAEAIRAWRKEVEARLLGGIGIERP</sequence>
<gene>
    <name evidence="1" type="ORF">A2172_02390</name>
</gene>
<dbReference type="AlphaFoldDB" id="A0A1G1W6B7"/>
<reference evidence="1 2" key="1">
    <citation type="journal article" date="2016" name="Nat. Commun.">
        <title>Thousands of microbial genomes shed light on interconnected biogeochemical processes in an aquifer system.</title>
        <authorList>
            <person name="Anantharaman K."/>
            <person name="Brown C.T."/>
            <person name="Hug L.A."/>
            <person name="Sharon I."/>
            <person name="Castelle C.J."/>
            <person name="Probst A.J."/>
            <person name="Thomas B.C."/>
            <person name="Singh A."/>
            <person name="Wilkins M.J."/>
            <person name="Karaoz U."/>
            <person name="Brodie E.L."/>
            <person name="Williams K.H."/>
            <person name="Hubbard S.S."/>
            <person name="Banfield J.F."/>
        </authorList>
    </citation>
    <scope>NUCLEOTIDE SEQUENCE [LARGE SCALE GENOMIC DNA]</scope>
</reference>
<organism evidence="1 2">
    <name type="scientific">Candidatus Woykebacteria bacterium RBG_13_40_15</name>
    <dbReference type="NCBI Taxonomy" id="1802593"/>
    <lineage>
        <taxon>Bacteria</taxon>
        <taxon>Candidatus Woykeibacteriota</taxon>
    </lineage>
</organism>